<evidence type="ECO:0000256" key="1">
    <source>
        <dbReference type="SAM" id="Phobius"/>
    </source>
</evidence>
<dbReference type="Proteomes" id="UP000295301">
    <property type="component" value="Unassembled WGS sequence"/>
</dbReference>
<gene>
    <name evidence="2" type="ORF">E1832_19425</name>
</gene>
<name>A0A4R5UTE1_9RHOB</name>
<keyword evidence="1" id="KW-1133">Transmembrane helix</keyword>
<dbReference type="EMBL" id="SMUV01000073">
    <property type="protein sequence ID" value="TDK42311.1"/>
    <property type="molecule type" value="Genomic_DNA"/>
</dbReference>
<keyword evidence="1" id="KW-0812">Transmembrane</keyword>
<evidence type="ECO:0000313" key="2">
    <source>
        <dbReference type="EMBL" id="TDK42311.1"/>
    </source>
</evidence>
<protein>
    <recommendedName>
        <fullName evidence="4">DUF2550 family protein</fullName>
    </recommendedName>
</protein>
<dbReference type="AlphaFoldDB" id="A0A4R5UTE1"/>
<proteinExistence type="predicted"/>
<evidence type="ECO:0008006" key="4">
    <source>
        <dbReference type="Google" id="ProtNLM"/>
    </source>
</evidence>
<keyword evidence="3" id="KW-1185">Reference proteome</keyword>
<sequence>MPLTVLIPMVVLGIAGIALLLHLAGRSQRCVLTPVSAEMAWLRQFPGDRVAEATVARDGHAALILTDHGPGLLWAFGADTVARRLLDYDLIDRGDRLRVVFHDFTAPTVTLTLDPFERRHWLNRMQTP</sequence>
<dbReference type="RefSeq" id="WP_133361439.1">
    <property type="nucleotide sequence ID" value="NZ_SMUV01000073.1"/>
</dbReference>
<reference evidence="2 3" key="1">
    <citation type="submission" date="2019-03" db="EMBL/GenBank/DDBJ databases">
        <title>Ruegeria lutea sp. nov., a novel strain, isolated from marine sediment, the Masan Bay, South Korea.</title>
        <authorList>
            <person name="Kim J."/>
            <person name="Kim D.-Y."/>
            <person name="Lee S.-S."/>
        </authorList>
    </citation>
    <scope>NUCLEOTIDE SEQUENCE [LARGE SCALE GENOMIC DNA]</scope>
    <source>
        <strain evidence="2 3">318-1</strain>
    </source>
</reference>
<keyword evidence="1" id="KW-0472">Membrane</keyword>
<feature type="transmembrane region" description="Helical" evidence="1">
    <location>
        <begin position="6"/>
        <end position="24"/>
    </location>
</feature>
<organism evidence="2 3">
    <name type="scientific">Antarcticimicrobium luteum</name>
    <dbReference type="NCBI Taxonomy" id="2547397"/>
    <lineage>
        <taxon>Bacteria</taxon>
        <taxon>Pseudomonadati</taxon>
        <taxon>Pseudomonadota</taxon>
        <taxon>Alphaproteobacteria</taxon>
        <taxon>Rhodobacterales</taxon>
        <taxon>Paracoccaceae</taxon>
        <taxon>Antarcticimicrobium</taxon>
    </lineage>
</organism>
<dbReference type="OrthoDB" id="7859692at2"/>
<accession>A0A4R5UTE1</accession>
<evidence type="ECO:0000313" key="3">
    <source>
        <dbReference type="Proteomes" id="UP000295301"/>
    </source>
</evidence>
<comment type="caution">
    <text evidence="2">The sequence shown here is derived from an EMBL/GenBank/DDBJ whole genome shotgun (WGS) entry which is preliminary data.</text>
</comment>